<feature type="coiled-coil region" evidence="13">
    <location>
        <begin position="877"/>
        <end position="904"/>
    </location>
</feature>
<dbReference type="Gene3D" id="3.40.50.2300">
    <property type="match status" value="1"/>
</dbReference>
<evidence type="ECO:0000259" key="16">
    <source>
        <dbReference type="PROSITE" id="PS50110"/>
    </source>
</evidence>
<keyword evidence="11 14" id="KW-0472">Membrane</keyword>
<evidence type="ECO:0000256" key="7">
    <source>
        <dbReference type="ARBA" id="ARBA00022692"/>
    </source>
</evidence>
<dbReference type="InterPro" id="IPR003594">
    <property type="entry name" value="HATPase_dom"/>
</dbReference>
<evidence type="ECO:0000256" key="3">
    <source>
        <dbReference type="ARBA" id="ARBA00012438"/>
    </source>
</evidence>
<dbReference type="Gene3D" id="6.10.340.10">
    <property type="match status" value="1"/>
</dbReference>
<protein>
    <recommendedName>
        <fullName evidence="3">histidine kinase</fullName>
        <ecNumber evidence="3">2.7.13.3</ecNumber>
    </recommendedName>
</protein>
<organism evidence="18 19">
    <name type="scientific">Anabaena azotica FACHB-119</name>
    <dbReference type="NCBI Taxonomy" id="947527"/>
    <lineage>
        <taxon>Bacteria</taxon>
        <taxon>Bacillati</taxon>
        <taxon>Cyanobacteriota</taxon>
        <taxon>Cyanophyceae</taxon>
        <taxon>Nostocales</taxon>
        <taxon>Nostocaceae</taxon>
        <taxon>Anabaena</taxon>
        <taxon>Anabaena azotica</taxon>
    </lineage>
</organism>
<sequence length="920" mass="103563">MIHSPVQTAQKLSLRLILIVPFVLQIFTAVSLVGYLSFRNGQKAVNELADQLMMKVNGLVDQHLDSYLASPHQINQINVDAKQLEMLNLKDFQLTGRYFWRQMQVFDVGYISFANPQGEFIGVERLNNGSLLINEVSQNKGIGKLYVYETNDKGDRQTLTAVKIYDPRVEGWYKDAVRLRKPAWSQIYQWEDKPEILSISANYPINDSSNKFVGVMSVDLIITQISRFLANLKVGQTGQVFILERSGLIVASSTRDAPYDVINGKARRLSALQSKNYLIQQTASYLQQKFGKFENIKDYQQAVLYLQDEKYFVQVKPWNDQLGLDWLIVVTVPESDFMAQINTNNRTTIILCVGALILSTAMGVYTSRWIVHPILQLTQASSAIASGNLDQKVTISQLKELSILSTSFNKMAGQLRDSFTALAQTNQELEKRVAERTAEITAAKEAADAANRAKSEFLANMSHELRTPLNGILGYAQILQFDANATDEQLEGCQIIYDCGSHLLTLINDILDIAKIEAKKLELSPKEFHLEQLLLGVGDIFRLKAEQKQIAFIYHADHQLPTAVHADEKRLRQVLINILGNAIKFTKYGKVTFTVEVISSEDTIIPTQHQQLPVSKIRFKIEDTGIGMTTEQLKKIFLPFEQVGNNSHKSEGTGLGLAISSQIIELMGSEIKVESTYEQGTKFWFDLELPIVDSEISPKSSKITKNIIGYKGQIKTILIVDDVWENRSVFTSLLSPIGFKLIEASNGEEGLEQAKLCQPDLIITDLAMPEIDGFQMTKILRSQAEFQNIVIIAASASVSNFTRQQSQAAGCNDFLSKPIDAEELFDILQSHLFLKWIYSPDEPSTSMYLDTEEIIFPPSKELLNLYQAAKAGYVTGIQEEINRIRELDEKYTEFSDKVAELIAEFEDEAIVEMIQPYISC</sequence>
<reference evidence="18 19" key="1">
    <citation type="journal article" date="2020" name="ISME J.">
        <title>Comparative genomics reveals insights into cyanobacterial evolution and habitat adaptation.</title>
        <authorList>
            <person name="Chen M.Y."/>
            <person name="Teng W.K."/>
            <person name="Zhao L."/>
            <person name="Hu C.X."/>
            <person name="Zhou Y.K."/>
            <person name="Han B.P."/>
            <person name="Song L.R."/>
            <person name="Shu W.S."/>
        </authorList>
    </citation>
    <scope>NUCLEOTIDE SEQUENCE [LARGE SCALE GENOMIC DNA]</scope>
    <source>
        <strain evidence="18 19">FACHB-119</strain>
    </source>
</reference>
<proteinExistence type="predicted"/>
<dbReference type="InterPro" id="IPR005467">
    <property type="entry name" value="His_kinase_dom"/>
</dbReference>
<evidence type="ECO:0000256" key="13">
    <source>
        <dbReference type="SAM" id="Coils"/>
    </source>
</evidence>
<dbReference type="SMART" id="SM00448">
    <property type="entry name" value="REC"/>
    <property type="match status" value="1"/>
</dbReference>
<evidence type="ECO:0000313" key="19">
    <source>
        <dbReference type="Proteomes" id="UP000661112"/>
    </source>
</evidence>
<keyword evidence="10" id="KW-0902">Two-component regulatory system</keyword>
<keyword evidence="8" id="KW-0418">Kinase</keyword>
<dbReference type="Proteomes" id="UP000661112">
    <property type="component" value="Unassembled WGS sequence"/>
</dbReference>
<evidence type="ECO:0000313" key="18">
    <source>
        <dbReference type="EMBL" id="MBD2500200.1"/>
    </source>
</evidence>
<dbReference type="PANTHER" id="PTHR43719:SF28">
    <property type="entry name" value="PEROXIDE STRESS-ACTIVATED HISTIDINE KINASE MAK1-RELATED"/>
    <property type="match status" value="1"/>
</dbReference>
<evidence type="ECO:0000256" key="14">
    <source>
        <dbReference type="SAM" id="Phobius"/>
    </source>
</evidence>
<dbReference type="InterPro" id="IPR004358">
    <property type="entry name" value="Sig_transdc_His_kin-like_C"/>
</dbReference>
<comment type="subcellular location">
    <subcellularLocation>
        <location evidence="2">Cell membrane</location>
        <topology evidence="2">Multi-pass membrane protein</topology>
    </subcellularLocation>
</comment>
<dbReference type="CDD" id="cd17546">
    <property type="entry name" value="REC_hyHK_CKI1_RcsC-like"/>
    <property type="match status" value="1"/>
</dbReference>
<dbReference type="InterPro" id="IPR003660">
    <property type="entry name" value="HAMP_dom"/>
</dbReference>
<keyword evidence="13" id="KW-0175">Coiled coil</keyword>
<dbReference type="InterPro" id="IPR036097">
    <property type="entry name" value="HisK_dim/P_sf"/>
</dbReference>
<dbReference type="Gene3D" id="3.30.565.10">
    <property type="entry name" value="Histidine kinase-like ATPase, C-terminal domain"/>
    <property type="match status" value="1"/>
</dbReference>
<dbReference type="SUPFAM" id="SSF47384">
    <property type="entry name" value="Homodimeric domain of signal transducing histidine kinase"/>
    <property type="match status" value="1"/>
</dbReference>
<dbReference type="CDD" id="cd16922">
    <property type="entry name" value="HATPase_EvgS-ArcB-TorS-like"/>
    <property type="match status" value="1"/>
</dbReference>
<comment type="caution">
    <text evidence="18">The sequence shown here is derived from an EMBL/GenBank/DDBJ whole genome shotgun (WGS) entry which is preliminary data.</text>
</comment>
<dbReference type="Pfam" id="PF00672">
    <property type="entry name" value="HAMP"/>
    <property type="match status" value="1"/>
</dbReference>
<dbReference type="InterPro" id="IPR001789">
    <property type="entry name" value="Sig_transdc_resp-reg_receiver"/>
</dbReference>
<dbReference type="SUPFAM" id="SSF158472">
    <property type="entry name" value="HAMP domain-like"/>
    <property type="match status" value="1"/>
</dbReference>
<keyword evidence="6" id="KW-0808">Transferase</keyword>
<dbReference type="Gene3D" id="1.10.287.130">
    <property type="match status" value="1"/>
</dbReference>
<dbReference type="PROSITE" id="PS50110">
    <property type="entry name" value="RESPONSE_REGULATORY"/>
    <property type="match status" value="1"/>
</dbReference>
<dbReference type="EMBL" id="JACJSG010000006">
    <property type="protein sequence ID" value="MBD2500200.1"/>
    <property type="molecule type" value="Genomic_DNA"/>
</dbReference>
<dbReference type="Pfam" id="PF02743">
    <property type="entry name" value="dCache_1"/>
    <property type="match status" value="1"/>
</dbReference>
<keyword evidence="5 12" id="KW-0597">Phosphoprotein</keyword>
<dbReference type="SUPFAM" id="SSF55874">
    <property type="entry name" value="ATPase domain of HSP90 chaperone/DNA topoisomerase II/histidine kinase"/>
    <property type="match status" value="1"/>
</dbReference>
<evidence type="ECO:0000256" key="6">
    <source>
        <dbReference type="ARBA" id="ARBA00022679"/>
    </source>
</evidence>
<evidence type="ECO:0000256" key="10">
    <source>
        <dbReference type="ARBA" id="ARBA00023012"/>
    </source>
</evidence>
<evidence type="ECO:0000256" key="11">
    <source>
        <dbReference type="ARBA" id="ARBA00023136"/>
    </source>
</evidence>
<keyword evidence="7 14" id="KW-0812">Transmembrane</keyword>
<feature type="domain" description="Response regulatory" evidence="16">
    <location>
        <begin position="716"/>
        <end position="832"/>
    </location>
</feature>
<feature type="transmembrane region" description="Helical" evidence="14">
    <location>
        <begin position="12"/>
        <end position="38"/>
    </location>
</feature>
<feature type="domain" description="HAMP" evidence="17">
    <location>
        <begin position="368"/>
        <end position="420"/>
    </location>
</feature>
<accession>A0ABR8CZ27</accession>
<dbReference type="PROSITE" id="PS50109">
    <property type="entry name" value="HIS_KIN"/>
    <property type="match status" value="1"/>
</dbReference>
<dbReference type="CDD" id="cd06225">
    <property type="entry name" value="HAMP"/>
    <property type="match status" value="1"/>
</dbReference>
<evidence type="ECO:0000256" key="5">
    <source>
        <dbReference type="ARBA" id="ARBA00022553"/>
    </source>
</evidence>
<dbReference type="InterPro" id="IPR011006">
    <property type="entry name" value="CheY-like_superfamily"/>
</dbReference>
<dbReference type="SUPFAM" id="SSF52172">
    <property type="entry name" value="CheY-like"/>
    <property type="match status" value="1"/>
</dbReference>
<evidence type="ECO:0000256" key="8">
    <source>
        <dbReference type="ARBA" id="ARBA00022777"/>
    </source>
</evidence>
<evidence type="ECO:0000256" key="2">
    <source>
        <dbReference type="ARBA" id="ARBA00004651"/>
    </source>
</evidence>
<dbReference type="SMART" id="SM00387">
    <property type="entry name" value="HATPase_c"/>
    <property type="match status" value="1"/>
</dbReference>
<dbReference type="SMART" id="SM00388">
    <property type="entry name" value="HisKA"/>
    <property type="match status" value="1"/>
</dbReference>
<evidence type="ECO:0000256" key="1">
    <source>
        <dbReference type="ARBA" id="ARBA00000085"/>
    </source>
</evidence>
<dbReference type="Gene3D" id="3.30.450.20">
    <property type="entry name" value="PAS domain"/>
    <property type="match status" value="2"/>
</dbReference>
<evidence type="ECO:0000259" key="15">
    <source>
        <dbReference type="PROSITE" id="PS50109"/>
    </source>
</evidence>
<evidence type="ECO:0000259" key="17">
    <source>
        <dbReference type="PROSITE" id="PS50885"/>
    </source>
</evidence>
<dbReference type="PANTHER" id="PTHR43719">
    <property type="entry name" value="TWO-COMPONENT HISTIDINE KINASE"/>
    <property type="match status" value="1"/>
</dbReference>
<dbReference type="InterPro" id="IPR036890">
    <property type="entry name" value="HATPase_C_sf"/>
</dbReference>
<dbReference type="InterPro" id="IPR050956">
    <property type="entry name" value="2C_system_His_kinase"/>
</dbReference>
<gene>
    <name evidence="18" type="ORF">H6G83_06120</name>
</gene>
<evidence type="ECO:0000256" key="9">
    <source>
        <dbReference type="ARBA" id="ARBA00022989"/>
    </source>
</evidence>
<keyword evidence="19" id="KW-1185">Reference proteome</keyword>
<dbReference type="EC" id="2.7.13.3" evidence="3"/>
<keyword evidence="9 14" id="KW-1133">Transmembrane helix</keyword>
<dbReference type="PROSITE" id="PS50885">
    <property type="entry name" value="HAMP"/>
    <property type="match status" value="1"/>
</dbReference>
<dbReference type="CDD" id="cd00082">
    <property type="entry name" value="HisKA"/>
    <property type="match status" value="1"/>
</dbReference>
<comment type="catalytic activity">
    <reaction evidence="1">
        <text>ATP + protein L-histidine = ADP + protein N-phospho-L-histidine.</text>
        <dbReference type="EC" id="2.7.13.3"/>
    </reaction>
</comment>
<keyword evidence="4" id="KW-1003">Cell membrane</keyword>
<evidence type="ECO:0000256" key="12">
    <source>
        <dbReference type="PROSITE-ProRule" id="PRU00169"/>
    </source>
</evidence>
<feature type="modified residue" description="4-aspartylphosphate" evidence="12">
    <location>
        <position position="765"/>
    </location>
</feature>
<feature type="domain" description="Histidine kinase" evidence="15">
    <location>
        <begin position="460"/>
        <end position="691"/>
    </location>
</feature>
<name>A0ABR8CZ27_9NOST</name>
<dbReference type="Pfam" id="PF02518">
    <property type="entry name" value="HATPase_c"/>
    <property type="match status" value="1"/>
</dbReference>
<evidence type="ECO:0000256" key="4">
    <source>
        <dbReference type="ARBA" id="ARBA00022475"/>
    </source>
</evidence>
<dbReference type="SMART" id="SM00304">
    <property type="entry name" value="HAMP"/>
    <property type="match status" value="1"/>
</dbReference>
<dbReference type="Pfam" id="PF00512">
    <property type="entry name" value="HisKA"/>
    <property type="match status" value="1"/>
</dbReference>
<dbReference type="PRINTS" id="PR00344">
    <property type="entry name" value="BCTRLSENSOR"/>
</dbReference>
<dbReference type="Pfam" id="PF00072">
    <property type="entry name" value="Response_reg"/>
    <property type="match status" value="1"/>
</dbReference>
<dbReference type="CDD" id="cd12913">
    <property type="entry name" value="PDC1_MCP_like"/>
    <property type="match status" value="1"/>
</dbReference>
<dbReference type="InterPro" id="IPR033479">
    <property type="entry name" value="dCache_1"/>
</dbReference>
<dbReference type="InterPro" id="IPR003661">
    <property type="entry name" value="HisK_dim/P_dom"/>
</dbReference>